<evidence type="ECO:0000256" key="4">
    <source>
        <dbReference type="RuleBase" id="RU361169"/>
    </source>
</evidence>
<keyword evidence="3 4" id="KW-0326">Glycosidase</keyword>
<proteinExistence type="inferred from homology"/>
<comment type="caution">
    <text evidence="6">The sequence shown here is derived from an EMBL/GenBank/DDBJ whole genome shotgun (WGS) entry which is preliminary data.</text>
</comment>
<evidence type="ECO:0000259" key="5">
    <source>
        <dbReference type="Pfam" id="PF12708"/>
    </source>
</evidence>
<dbReference type="InterPro" id="IPR012334">
    <property type="entry name" value="Pectin_lyas_fold"/>
</dbReference>
<evidence type="ECO:0000256" key="1">
    <source>
        <dbReference type="ARBA" id="ARBA00008834"/>
    </source>
</evidence>
<organism evidence="6 7">
    <name type="scientific">Halioxenophilus aromaticivorans</name>
    <dbReference type="NCBI Taxonomy" id="1306992"/>
    <lineage>
        <taxon>Bacteria</taxon>
        <taxon>Pseudomonadati</taxon>
        <taxon>Pseudomonadota</taxon>
        <taxon>Gammaproteobacteria</taxon>
        <taxon>Alteromonadales</taxon>
        <taxon>Alteromonadaceae</taxon>
        <taxon>Halioxenophilus</taxon>
    </lineage>
</organism>
<dbReference type="SUPFAM" id="SSF51126">
    <property type="entry name" value="Pectin lyase-like"/>
    <property type="match status" value="1"/>
</dbReference>
<dbReference type="RefSeq" id="WP_345426781.1">
    <property type="nucleotide sequence ID" value="NZ_AP031496.1"/>
</dbReference>
<gene>
    <name evidence="6" type="ORF">GCM10025791_41010</name>
</gene>
<keyword evidence="7" id="KW-1185">Reference proteome</keyword>
<evidence type="ECO:0000256" key="2">
    <source>
        <dbReference type="ARBA" id="ARBA00022801"/>
    </source>
</evidence>
<dbReference type="EMBL" id="BAABLX010000073">
    <property type="protein sequence ID" value="GAA4956509.1"/>
    <property type="molecule type" value="Genomic_DNA"/>
</dbReference>
<accession>A0AAV3U7Y7</accession>
<dbReference type="GO" id="GO:0005975">
    <property type="term" value="P:carbohydrate metabolic process"/>
    <property type="evidence" value="ECO:0007669"/>
    <property type="project" value="InterPro"/>
</dbReference>
<dbReference type="SMART" id="SM00710">
    <property type="entry name" value="PbH1"/>
    <property type="match status" value="6"/>
</dbReference>
<dbReference type="PANTHER" id="PTHR31339">
    <property type="entry name" value="PECTIN LYASE-RELATED"/>
    <property type="match status" value="1"/>
</dbReference>
<evidence type="ECO:0000313" key="7">
    <source>
        <dbReference type="Proteomes" id="UP001409585"/>
    </source>
</evidence>
<dbReference type="Pfam" id="PF00295">
    <property type="entry name" value="Glyco_hydro_28"/>
    <property type="match status" value="2"/>
</dbReference>
<dbReference type="InterPro" id="IPR011050">
    <property type="entry name" value="Pectin_lyase_fold/virulence"/>
</dbReference>
<comment type="similarity">
    <text evidence="1 4">Belongs to the glycosyl hydrolase 28 family.</text>
</comment>
<dbReference type="InterPro" id="IPR006626">
    <property type="entry name" value="PbH1"/>
</dbReference>
<evidence type="ECO:0000313" key="6">
    <source>
        <dbReference type="EMBL" id="GAA4956509.1"/>
    </source>
</evidence>
<sequence>MLNVSRNNAVYNVMDFGAIGDGKRLDTAAIQAALDAANEAGGGEVWIPSGVYLSFSLQVFSHITLKILPGATLLAANPNEHSQGYHAPEPNIWGDTHKYQDFGHSHFRNSLIWGEDISHFTLTGGGLIDGSGLWKGLYPPLGPKPSRQPGNKTLAIKGGKNIALRDINILRGGHFAVLATGINNLLIDSVIIDSNRDGIDIDVCKNVRINNVVVNSPNDDAIVLKSSFVLGAAIPTENVTISNSIVSGYDVGTVLDGTYQTTTTRAPDGDGPTGRIKLGTESNGGFHNITLNNIVFDRSRGLAIETVDGGSITNVVASNLTMRDVSSSPIFIRLGARLRGPTGIAPGRISGVKVSNVIASNVNSTYPVIIAGLPGSPVENVTLKDIRIEPNSGLTWSDVEDQPDHLVNPFFFDKQKYLHSKGEYLAAAGYPEPSMFGVLPAYGAYILHGKGINLSDVEISNDHKDTRAGVYLAKTHSVSVQRVNTQPKAQADWLVIEDASDVHINGSNGLGEVHLGNVRSARY</sequence>
<dbReference type="Pfam" id="PF12708">
    <property type="entry name" value="Pect-lyase_RHGA_epim"/>
    <property type="match status" value="1"/>
</dbReference>
<keyword evidence="2 4" id="KW-0378">Hydrolase</keyword>
<dbReference type="GO" id="GO:0004650">
    <property type="term" value="F:polygalacturonase activity"/>
    <property type="evidence" value="ECO:0007669"/>
    <property type="project" value="InterPro"/>
</dbReference>
<reference evidence="7" key="1">
    <citation type="journal article" date="2019" name="Int. J. Syst. Evol. Microbiol.">
        <title>The Global Catalogue of Microorganisms (GCM) 10K type strain sequencing project: providing services to taxonomists for standard genome sequencing and annotation.</title>
        <authorList>
            <consortium name="The Broad Institute Genomics Platform"/>
            <consortium name="The Broad Institute Genome Sequencing Center for Infectious Disease"/>
            <person name="Wu L."/>
            <person name="Ma J."/>
        </authorList>
    </citation>
    <scope>NUCLEOTIDE SEQUENCE [LARGE SCALE GENOMIC DNA]</scope>
    <source>
        <strain evidence="7">JCM 19134</strain>
    </source>
</reference>
<dbReference type="PANTHER" id="PTHR31339:SF9">
    <property type="entry name" value="PLASMIN AND FIBRONECTIN-BINDING PROTEIN A"/>
    <property type="match status" value="1"/>
</dbReference>
<dbReference type="AlphaFoldDB" id="A0AAV3U7Y7"/>
<name>A0AAV3U7Y7_9ALTE</name>
<dbReference type="InterPro" id="IPR051801">
    <property type="entry name" value="GH28_Enzymes"/>
</dbReference>
<dbReference type="Gene3D" id="2.160.20.10">
    <property type="entry name" value="Single-stranded right-handed beta-helix, Pectin lyase-like"/>
    <property type="match status" value="1"/>
</dbReference>
<dbReference type="Proteomes" id="UP001409585">
    <property type="component" value="Unassembled WGS sequence"/>
</dbReference>
<evidence type="ECO:0000256" key="3">
    <source>
        <dbReference type="ARBA" id="ARBA00023295"/>
    </source>
</evidence>
<feature type="domain" description="Rhamnogalacturonase A/B/Epimerase-like pectate lyase" evidence="5">
    <location>
        <begin position="11"/>
        <end position="53"/>
    </location>
</feature>
<protein>
    <submittedName>
        <fullName evidence="6">Glycoside hydrolase family 28 protein</fullName>
    </submittedName>
</protein>
<dbReference type="InterPro" id="IPR024535">
    <property type="entry name" value="RHGA/B-epi-like_pectate_lyase"/>
</dbReference>
<dbReference type="InterPro" id="IPR000743">
    <property type="entry name" value="Glyco_hydro_28"/>
</dbReference>